<dbReference type="Pfam" id="PF01841">
    <property type="entry name" value="Transglut_core"/>
    <property type="match status" value="1"/>
</dbReference>
<keyword evidence="3" id="KW-0812">Transmembrane</keyword>
<feature type="domain" description="BIG2" evidence="5">
    <location>
        <begin position="382"/>
        <end position="467"/>
    </location>
</feature>
<dbReference type="InterPro" id="IPR038765">
    <property type="entry name" value="Papain-like_cys_pep_sf"/>
</dbReference>
<evidence type="ECO:0000313" key="7">
    <source>
        <dbReference type="Proteomes" id="UP000254664"/>
    </source>
</evidence>
<name>A0A381J6H5_9CLOT</name>
<keyword evidence="3" id="KW-0472">Membrane</keyword>
<dbReference type="InterPro" id="IPR011081">
    <property type="entry name" value="Big_4"/>
</dbReference>
<dbReference type="InterPro" id="IPR002931">
    <property type="entry name" value="Transglutaminase-like"/>
</dbReference>
<evidence type="ECO:0000256" key="1">
    <source>
        <dbReference type="ARBA" id="ARBA00022737"/>
    </source>
</evidence>
<dbReference type="InterPro" id="IPR003343">
    <property type="entry name" value="Big_2"/>
</dbReference>
<keyword evidence="1" id="KW-0677">Repeat</keyword>
<dbReference type="InterPro" id="IPR051860">
    <property type="entry name" value="Plasmodium_CSP_Invasion"/>
</dbReference>
<sequence>MIRNKKTYKQIILSLVITTTLVTFNITSALAKTLGGTYKSAVVVTNFNELEDEIAEALKIGAVTAEINLDDKFLAEFNKGGGNLKDLITASGFKADDYHSNVIKQYGISYGGKLVSYKFEYLETTEETKAVEAEVQKILGKIITPNMKEEEKLKVIHDYIVTNVEYDSNGLRSGNSSHSAYAALFKDKGGDPKETVCQGYALLFYRMAIDAGLEARIMTGNAGEAHAWNLVKVNGNWYQIDLTWNDPVGIPDKNYKRYDYYNLTDDQIKKDHKVFNNPEKYPKCTTNYEDVETNEVILEEIGRLKTNDLKVTTEAEFKARILEEIAKGKTKTTIKYEGLKSPELATNVIWKVKNEQRNVLNDLQAQYLAKDNGIEFYLDINYKDSISSIKAENNSYNMTLAKPEKVKIIAKTKLAESKDITNNSVYVSSNTKVVTVDRSTGELIPHSVGDAKIIVKYGGVQDEILVKVNDVAAKSTNSNLSKLNEDNNLIAGFSKDVLSYTKQLPAGTTNIPVIKADKEDPKASIDIVQAKNLTGSEEERTAKINVKAEDGSIKTYKVVFSLEAEVKPVADPVVKPVADPVVKPVVKPVADPVVKPVADPVVKPVADPVVKPVADPVVKPVADPVVKPVADPVVKPVADPVVKPVADPVVKPVADPVVKPVVKPVADPVVKPVADPVVKPVADPVVKPVADPVVKPVADPVVKPVADPVVKPVVKPVADPVVKPVADPVVKPVVKPVADPVVKPVADPVVKPVADPVVKPVADPVVKPVADPVVKPVADPVVKPVADPVVKPVVKPVADPVVKPVADPVVKPKIKLQIKPVLNPEFQANANLKSQNKMQLEAYADLKDENKMQLQAEADLKDEDALKLIADSDLKSSDGSEYKAIINATSKEGMAPELPSMVTVLNSDGTYKKLEVEWNDVDSINYEKSGEFEIEGSIKDTGEKVKAVVVVISNEEDLPKTGSLVNFNIINSLGLILMSLGAVMVKKSKKRLD</sequence>
<evidence type="ECO:0000313" key="6">
    <source>
        <dbReference type="EMBL" id="SUY46079.1"/>
    </source>
</evidence>
<dbReference type="OrthoDB" id="9788327at2"/>
<accession>A0A381J6H5</accession>
<evidence type="ECO:0000256" key="3">
    <source>
        <dbReference type="SAM" id="Phobius"/>
    </source>
</evidence>
<organism evidence="6 7">
    <name type="scientific">Clostridium putrefaciens</name>
    <dbReference type="NCBI Taxonomy" id="99675"/>
    <lineage>
        <taxon>Bacteria</taxon>
        <taxon>Bacillati</taxon>
        <taxon>Bacillota</taxon>
        <taxon>Clostridia</taxon>
        <taxon>Eubacteriales</taxon>
        <taxon>Clostridiaceae</taxon>
        <taxon>Clostridium</taxon>
    </lineage>
</organism>
<keyword evidence="3" id="KW-1133">Transmembrane helix</keyword>
<feature type="transmembrane region" description="Helical" evidence="3">
    <location>
        <begin position="964"/>
        <end position="985"/>
    </location>
</feature>
<evidence type="ECO:0000259" key="4">
    <source>
        <dbReference type="SMART" id="SM00460"/>
    </source>
</evidence>
<dbReference type="SMART" id="SM00460">
    <property type="entry name" value="TGc"/>
    <property type="match status" value="1"/>
</dbReference>
<dbReference type="RefSeq" id="WP_115640393.1">
    <property type="nucleotide sequence ID" value="NZ_UFWZ01000001.1"/>
</dbReference>
<dbReference type="PANTHER" id="PTHR44826">
    <property type="entry name" value="SPORE COAT PROTEIN SP85"/>
    <property type="match status" value="1"/>
</dbReference>
<feature type="coiled-coil region" evidence="2">
    <location>
        <begin position="829"/>
        <end position="863"/>
    </location>
</feature>
<dbReference type="SMART" id="SM00635">
    <property type="entry name" value="BID_2"/>
    <property type="match status" value="1"/>
</dbReference>
<evidence type="ECO:0000256" key="2">
    <source>
        <dbReference type="SAM" id="Coils"/>
    </source>
</evidence>
<keyword evidence="7" id="KW-1185">Reference proteome</keyword>
<gene>
    <name evidence="6" type="ORF">NCTC9836_00587</name>
</gene>
<dbReference type="InterPro" id="IPR008964">
    <property type="entry name" value="Invasin/intimin_cell_adhesion"/>
</dbReference>
<feature type="domain" description="Transglutaminase-like" evidence="4">
    <location>
        <begin position="189"/>
        <end position="244"/>
    </location>
</feature>
<keyword evidence="2" id="KW-0175">Coiled coil</keyword>
<dbReference type="Pfam" id="PF07532">
    <property type="entry name" value="Big_4"/>
    <property type="match status" value="1"/>
</dbReference>
<dbReference type="Proteomes" id="UP000254664">
    <property type="component" value="Unassembled WGS sequence"/>
</dbReference>
<dbReference type="AlphaFoldDB" id="A0A381J6H5"/>
<dbReference type="Gene3D" id="2.60.40.1080">
    <property type="match status" value="1"/>
</dbReference>
<protein>
    <submittedName>
        <fullName evidence="6">S-layer protein</fullName>
    </submittedName>
</protein>
<dbReference type="EMBL" id="UFWZ01000001">
    <property type="protein sequence ID" value="SUY46079.1"/>
    <property type="molecule type" value="Genomic_DNA"/>
</dbReference>
<dbReference type="PANTHER" id="PTHR44826:SF3">
    <property type="entry name" value="SPORE COAT PROTEIN SP85"/>
    <property type="match status" value="1"/>
</dbReference>
<evidence type="ECO:0000259" key="5">
    <source>
        <dbReference type="SMART" id="SM00635"/>
    </source>
</evidence>
<dbReference type="SUPFAM" id="SSF54001">
    <property type="entry name" value="Cysteine proteinases"/>
    <property type="match status" value="1"/>
</dbReference>
<reference evidence="6 7" key="1">
    <citation type="submission" date="2018-06" db="EMBL/GenBank/DDBJ databases">
        <authorList>
            <consortium name="Pathogen Informatics"/>
            <person name="Doyle S."/>
        </authorList>
    </citation>
    <scope>NUCLEOTIDE SEQUENCE [LARGE SCALE GENOMIC DNA]</scope>
    <source>
        <strain evidence="6 7">NCTC9836</strain>
    </source>
</reference>
<proteinExistence type="predicted"/>
<dbReference type="Gene3D" id="3.10.620.30">
    <property type="match status" value="1"/>
</dbReference>
<dbReference type="SUPFAM" id="SSF49373">
    <property type="entry name" value="Invasin/intimin cell-adhesion fragments"/>
    <property type="match status" value="1"/>
</dbReference>